<gene>
    <name evidence="1" type="ORF">N7498_000556</name>
</gene>
<name>A0A9W9NEK4_9EURO</name>
<reference evidence="1" key="1">
    <citation type="submission" date="2022-12" db="EMBL/GenBank/DDBJ databases">
        <authorList>
            <person name="Petersen C."/>
        </authorList>
    </citation>
    <scope>NUCLEOTIDE SEQUENCE</scope>
    <source>
        <strain evidence="1">IBT 15544</strain>
    </source>
</reference>
<dbReference type="OrthoDB" id="167398at2759"/>
<sequence>MNLKIRIFAPRDSGNGSSPATTDTISFSVADETDTCEVSPAPSEFPSCRWEKEAIIENLGGESEKGSTHPDLRKLIPAFLEEVVKGPTAVFVSGPGDMVSDVRGYRGIVQHWSQGLERTGEASLRCQPRL</sequence>
<comment type="caution">
    <text evidence="1">The sequence shown here is derived from an EMBL/GenBank/DDBJ whole genome shotgun (WGS) entry which is preliminary data.</text>
</comment>
<dbReference type="Proteomes" id="UP001150904">
    <property type="component" value="Unassembled WGS sequence"/>
</dbReference>
<dbReference type="EMBL" id="JAPQKR010000004">
    <property type="protein sequence ID" value="KAJ5218457.1"/>
    <property type="molecule type" value="Genomic_DNA"/>
</dbReference>
<reference evidence="1" key="2">
    <citation type="journal article" date="2023" name="IMA Fungus">
        <title>Comparative genomic study of the Penicillium genus elucidates a diverse pangenome and 15 lateral gene transfer events.</title>
        <authorList>
            <person name="Petersen C."/>
            <person name="Sorensen T."/>
            <person name="Nielsen M.R."/>
            <person name="Sondergaard T.E."/>
            <person name="Sorensen J.L."/>
            <person name="Fitzpatrick D.A."/>
            <person name="Frisvad J.C."/>
            <person name="Nielsen K.L."/>
        </authorList>
    </citation>
    <scope>NUCLEOTIDE SEQUENCE</scope>
    <source>
        <strain evidence="1">IBT 15544</strain>
    </source>
</reference>
<evidence type="ECO:0000313" key="1">
    <source>
        <dbReference type="EMBL" id="KAJ5218457.1"/>
    </source>
</evidence>
<accession>A0A9W9NEK4</accession>
<dbReference type="RefSeq" id="XP_058313030.1">
    <property type="nucleotide sequence ID" value="XM_058447619.1"/>
</dbReference>
<evidence type="ECO:0000313" key="2">
    <source>
        <dbReference type="Proteomes" id="UP001150904"/>
    </source>
</evidence>
<proteinExistence type="predicted"/>
<dbReference type="AlphaFoldDB" id="A0A9W9NEK4"/>
<keyword evidence="2" id="KW-1185">Reference proteome</keyword>
<protein>
    <submittedName>
        <fullName evidence="1">Uncharacterized protein</fullName>
    </submittedName>
</protein>
<dbReference type="GeneID" id="83174919"/>
<organism evidence="1 2">
    <name type="scientific">Penicillium cinerascens</name>
    <dbReference type="NCBI Taxonomy" id="70096"/>
    <lineage>
        <taxon>Eukaryota</taxon>
        <taxon>Fungi</taxon>
        <taxon>Dikarya</taxon>
        <taxon>Ascomycota</taxon>
        <taxon>Pezizomycotina</taxon>
        <taxon>Eurotiomycetes</taxon>
        <taxon>Eurotiomycetidae</taxon>
        <taxon>Eurotiales</taxon>
        <taxon>Aspergillaceae</taxon>
        <taxon>Penicillium</taxon>
    </lineage>
</organism>